<evidence type="ECO:0000259" key="2">
    <source>
        <dbReference type="SMART" id="SM00382"/>
    </source>
</evidence>
<evidence type="ECO:0000256" key="1">
    <source>
        <dbReference type="PROSITE-ProRule" id="PRU00339"/>
    </source>
</evidence>
<protein>
    <submittedName>
        <fullName evidence="3">Tetratricopeptide repeat protein</fullName>
    </submittedName>
</protein>
<dbReference type="InterPro" id="IPR003593">
    <property type="entry name" value="AAA+_ATPase"/>
</dbReference>
<dbReference type="SMART" id="SM00028">
    <property type="entry name" value="TPR"/>
    <property type="match status" value="8"/>
</dbReference>
<dbReference type="InterPro" id="IPR019734">
    <property type="entry name" value="TPR_rpt"/>
</dbReference>
<proteinExistence type="predicted"/>
<sequence length="1374" mass="163622">MQETNKNEKDLLSIGKSYFENEKYKEAIKILSELVVKLNPDNAEAWYYLGASYYNDGQLEEAKETKKSILKIIELNPNDKNYYWLGRLCYFSYEDEEAIKYILKAIELNPNNYDNYYWLGLSYYDKEEYKEAIQSFLKAYELNPKEIECLEQLVELYSKNKDYDKAIEYLLKAIELNPDEPDNYWELGWLYEKNNQKEEAFKSFMKTNYHKNWIDFYKEFANKLLEFKNKRKELIEIIKSTPNINFPKIDDIDPFTVFGLLNGQGWDFRENMIKYISEKFKITSKLTGFYWASPYYFNFNRTFYNPSKNDKNDIENLWNFFEMAINYADNNNIENKEKFIKAYNVAKDIKGNKWKLTIGLHWIRPFNYINLDITSRRYIIENNIIPDYANYLSDNSTINGEEYLQICDKLIEAIKNDKYQFKDLLELSFFASIIGYTRKSSYIKENSNQSVKYDNDNDKEDLLSLAETYFGNGQFEEAIKIFLELLELNPNDNYILYMLAYCYEEKRQYKEALKYFLKANKDWIEFYKEFANKLLEFKNNRKELINKLKSVFKYINIKTPKIFEEKDIDPFTVFGLFNKGMFDRMNIIEGIANKFQINSKTPEEFYRVPTLFPLSAILFNTTDKSKNEDIKNLWNVFEAAINYADNKTNENREAFINAFDLAKDIKGNKWKLTQGLYWIRPFNYINLDNPSRKFIIENNIIPDYNKYLSDANKTMINGEEYLTICDKLIESINNNNYEFKDLTELSFSAYYTINIIQKNTDKINNDKKEEDLLSLAETYFENGQFEEAIKILLKLLELNPNNSNILNFLGYCYEGNVQYIEAAEAFINANKGWAEFYIEFANKLLEFKNNRKELIEKIKLVFNSNKIEIPNIINEEDIDPFTIFGLFNKGLSERRTKILKGIANIFEINSKTPEEFYCVPVYRNFNSNFYNPLQNEKNDIEALWNIFEASINYADNNTNENREAFIKYYNLAKDIKGNKWKLTMGLCWIRPFNYISLDPYDIELIIKDNLIPAEYLKYIKKSDNSIPNAEEYLIICNIMIENIKNNNYKFNNFFELSDYALYIVCVTRNKNKEGNTMNIENNFNNFNKYDKNKFLQEVYITEKEYDKLKNLILDKKNIILQGSAGVGKSYAAKRLAYSIIGEKDNERVKMIQFHQSYSYEDFIMGYRPKNETDGFELKEGVFYKFCKEAEMDENKENKYFLIIDEINRGNISKIFGELFMLIENDKRGEEYALELVYKDDEKFFVPENIYIIGLMNTADRSLAMLDYALRRRFAFYDMKPAFESEQFKEYQKNLKNSKFDNLIKKVEELNEVIKEDLGEGFCIGHSYFCNLETVEIDKLSLIIEFELIPLLKEYWFDDKEKVNTWIKNLTDAIK</sequence>
<dbReference type="SUPFAM" id="SSF48452">
    <property type="entry name" value="TPR-like"/>
    <property type="match status" value="2"/>
</dbReference>
<dbReference type="Proteomes" id="UP000322327">
    <property type="component" value="Unassembled WGS sequence"/>
</dbReference>
<keyword evidence="1" id="KW-0802">TPR repeat</keyword>
<dbReference type="Gene3D" id="1.25.40.10">
    <property type="entry name" value="Tetratricopeptide repeat domain"/>
    <property type="match status" value="4"/>
</dbReference>
<dbReference type="SMART" id="SM00382">
    <property type="entry name" value="AAA"/>
    <property type="match status" value="1"/>
</dbReference>
<name>A0A5C8FUX5_9SPIR</name>
<dbReference type="InterPro" id="IPR011990">
    <property type="entry name" value="TPR-like_helical_dom_sf"/>
</dbReference>
<feature type="repeat" description="TPR" evidence="1">
    <location>
        <begin position="43"/>
        <end position="76"/>
    </location>
</feature>
<dbReference type="PANTHER" id="PTHR37291:SF1">
    <property type="entry name" value="TYPE IV METHYL-DIRECTED RESTRICTION ENZYME ECOKMCRB SUBUNIT"/>
    <property type="match status" value="1"/>
</dbReference>
<evidence type="ECO:0000313" key="4">
    <source>
        <dbReference type="Proteomes" id="UP000322327"/>
    </source>
</evidence>
<dbReference type="Pfam" id="PF13181">
    <property type="entry name" value="TPR_8"/>
    <property type="match status" value="1"/>
</dbReference>
<dbReference type="PROSITE" id="PS50293">
    <property type="entry name" value="TPR_REGION"/>
    <property type="match status" value="3"/>
</dbReference>
<dbReference type="Pfam" id="PF13414">
    <property type="entry name" value="TPR_11"/>
    <property type="match status" value="1"/>
</dbReference>
<dbReference type="InterPro" id="IPR027417">
    <property type="entry name" value="P-loop_NTPase"/>
</dbReference>
<dbReference type="GO" id="GO:0016887">
    <property type="term" value="F:ATP hydrolysis activity"/>
    <property type="evidence" value="ECO:0007669"/>
    <property type="project" value="InterPro"/>
</dbReference>
<dbReference type="InterPro" id="IPR052934">
    <property type="entry name" value="Methyl-DNA_Rec/Restrict_Enz"/>
</dbReference>
<feature type="repeat" description="TPR" evidence="1">
    <location>
        <begin position="147"/>
        <end position="180"/>
    </location>
</feature>
<dbReference type="InterPro" id="IPR011704">
    <property type="entry name" value="ATPase_dyneun-rel_AAA"/>
</dbReference>
<feature type="domain" description="AAA+ ATPase" evidence="2">
    <location>
        <begin position="1114"/>
        <end position="1279"/>
    </location>
</feature>
<evidence type="ECO:0000313" key="3">
    <source>
        <dbReference type="EMBL" id="TXJ53426.1"/>
    </source>
</evidence>
<feature type="repeat" description="TPR" evidence="1">
    <location>
        <begin position="113"/>
        <end position="146"/>
    </location>
</feature>
<dbReference type="GO" id="GO:0005524">
    <property type="term" value="F:ATP binding"/>
    <property type="evidence" value="ECO:0007669"/>
    <property type="project" value="InterPro"/>
</dbReference>
<feature type="repeat" description="TPR" evidence="1">
    <location>
        <begin position="769"/>
        <end position="802"/>
    </location>
</feature>
<reference evidence="3 4" key="1">
    <citation type="journal article" date="1992" name="Lakartidningen">
        <title>[Penicillin V and not amoxicillin is the first choice preparation in acute otitis].</title>
        <authorList>
            <person name="Kamme C."/>
            <person name="Lundgren K."/>
            <person name="Prellner K."/>
        </authorList>
    </citation>
    <scope>NUCLEOTIDE SEQUENCE [LARGE SCALE GENOMIC DNA]</scope>
    <source>
        <strain evidence="3 4">PC3053II</strain>
    </source>
</reference>
<gene>
    <name evidence="3" type="ORF">EPJ76_12015</name>
</gene>
<feature type="repeat" description="TPR" evidence="1">
    <location>
        <begin position="79"/>
        <end position="112"/>
    </location>
</feature>
<dbReference type="EMBL" id="SAYI01000023">
    <property type="protein sequence ID" value="TXJ53426.1"/>
    <property type="molecule type" value="Genomic_DNA"/>
</dbReference>
<dbReference type="Pfam" id="PF07728">
    <property type="entry name" value="AAA_5"/>
    <property type="match status" value="1"/>
</dbReference>
<organism evidence="3 4">
    <name type="scientific">Brachyspira aalborgi</name>
    <dbReference type="NCBI Taxonomy" id="29522"/>
    <lineage>
        <taxon>Bacteria</taxon>
        <taxon>Pseudomonadati</taxon>
        <taxon>Spirochaetota</taxon>
        <taxon>Spirochaetia</taxon>
        <taxon>Brachyspirales</taxon>
        <taxon>Brachyspiraceae</taxon>
        <taxon>Brachyspira</taxon>
    </lineage>
</organism>
<dbReference type="SUPFAM" id="SSF52540">
    <property type="entry name" value="P-loop containing nucleoside triphosphate hydrolases"/>
    <property type="match status" value="1"/>
</dbReference>
<dbReference type="CDD" id="cd00009">
    <property type="entry name" value="AAA"/>
    <property type="match status" value="1"/>
</dbReference>
<dbReference type="PROSITE" id="PS50005">
    <property type="entry name" value="TPR"/>
    <property type="match status" value="6"/>
</dbReference>
<dbReference type="RefSeq" id="WP_147532087.1">
    <property type="nucleotide sequence ID" value="NZ_SAYI01000023.1"/>
</dbReference>
<comment type="caution">
    <text evidence="3">The sequence shown here is derived from an EMBL/GenBank/DDBJ whole genome shotgun (WGS) entry which is preliminary data.</text>
</comment>
<accession>A0A5C8FUX5</accession>
<dbReference type="Gene3D" id="3.40.50.300">
    <property type="entry name" value="P-loop containing nucleotide triphosphate hydrolases"/>
    <property type="match status" value="1"/>
</dbReference>
<dbReference type="PANTHER" id="PTHR37291">
    <property type="entry name" value="5-METHYLCYTOSINE-SPECIFIC RESTRICTION ENZYME B"/>
    <property type="match status" value="1"/>
</dbReference>
<feature type="repeat" description="TPR" evidence="1">
    <location>
        <begin position="459"/>
        <end position="492"/>
    </location>
</feature>
<dbReference type="Pfam" id="PF12895">
    <property type="entry name" value="ANAPC3"/>
    <property type="match status" value="3"/>
</dbReference>